<dbReference type="GO" id="GO:0042562">
    <property type="term" value="F:hormone binding"/>
    <property type="evidence" value="ECO:0007669"/>
    <property type="project" value="TreeGrafter"/>
</dbReference>
<dbReference type="PANTHER" id="PTHR22722">
    <property type="entry name" value="LOW-DENSITY LIPOPROTEIN RECEPTOR-RELATED PROTEIN 2-RELATED"/>
    <property type="match status" value="1"/>
</dbReference>
<dbReference type="SUPFAM" id="SSF57424">
    <property type="entry name" value="LDL receptor-like module"/>
    <property type="match status" value="10"/>
</dbReference>
<keyword evidence="7" id="KW-0675">Receptor</keyword>
<evidence type="ECO:0000256" key="5">
    <source>
        <dbReference type="ARBA" id="ARBA00023136"/>
    </source>
</evidence>
<feature type="disulfide bond" evidence="9">
    <location>
        <begin position="205"/>
        <end position="220"/>
    </location>
</feature>
<comment type="caution">
    <text evidence="9">Lacks conserved residue(s) required for the propagation of feature annotation.</text>
</comment>
<feature type="disulfide bond" evidence="9">
    <location>
        <begin position="448"/>
        <end position="466"/>
    </location>
</feature>
<protein>
    <submittedName>
        <fullName evidence="11">Uncharacterized protein</fullName>
    </submittedName>
</protein>
<feature type="disulfide bond" evidence="9">
    <location>
        <begin position="543"/>
        <end position="558"/>
    </location>
</feature>
<keyword evidence="3" id="KW-0677">Repeat</keyword>
<feature type="disulfide bond" evidence="9">
    <location>
        <begin position="408"/>
        <end position="426"/>
    </location>
</feature>
<dbReference type="EMBL" id="JARAKH010000002">
    <property type="protein sequence ID" value="KAK8406764.1"/>
    <property type="molecule type" value="Genomic_DNA"/>
</dbReference>
<comment type="subcellular location">
    <subcellularLocation>
        <location evidence="1">Membrane</location>
        <topology evidence="1">Single-pass membrane protein</topology>
    </subcellularLocation>
</comment>
<evidence type="ECO:0000256" key="2">
    <source>
        <dbReference type="ARBA" id="ARBA00022692"/>
    </source>
</evidence>
<dbReference type="GO" id="GO:0016324">
    <property type="term" value="C:apical plasma membrane"/>
    <property type="evidence" value="ECO:0007669"/>
    <property type="project" value="TreeGrafter"/>
</dbReference>
<keyword evidence="5" id="KW-0472">Membrane</keyword>
<evidence type="ECO:0000313" key="12">
    <source>
        <dbReference type="Proteomes" id="UP001487740"/>
    </source>
</evidence>
<feature type="disulfide bond" evidence="9">
    <location>
        <begin position="233"/>
        <end position="251"/>
    </location>
</feature>
<evidence type="ECO:0000256" key="10">
    <source>
        <dbReference type="SAM" id="MobiDB-lite"/>
    </source>
</evidence>
<feature type="disulfide bond" evidence="9">
    <location>
        <begin position="460"/>
        <end position="475"/>
    </location>
</feature>
<dbReference type="Pfam" id="PF00057">
    <property type="entry name" value="Ldl_recept_a"/>
    <property type="match status" value="9"/>
</dbReference>
<feature type="disulfide bond" evidence="9">
    <location>
        <begin position="165"/>
        <end position="180"/>
    </location>
</feature>
<dbReference type="PROSITE" id="PS01209">
    <property type="entry name" value="LDLRA_1"/>
    <property type="match status" value="4"/>
</dbReference>
<evidence type="ECO:0000313" key="11">
    <source>
        <dbReference type="EMBL" id="KAK8406764.1"/>
    </source>
</evidence>
<keyword evidence="8" id="KW-0325">Glycoprotein</keyword>
<evidence type="ECO:0000256" key="9">
    <source>
        <dbReference type="PROSITE-ProRule" id="PRU00124"/>
    </source>
</evidence>
<keyword evidence="2" id="KW-0812">Transmembrane</keyword>
<dbReference type="AlphaFoldDB" id="A0AAW0V418"/>
<dbReference type="GO" id="GO:0043235">
    <property type="term" value="C:receptor complex"/>
    <property type="evidence" value="ECO:0007669"/>
    <property type="project" value="TreeGrafter"/>
</dbReference>
<evidence type="ECO:0000256" key="7">
    <source>
        <dbReference type="ARBA" id="ARBA00023170"/>
    </source>
</evidence>
<feature type="disulfide bond" evidence="9">
    <location>
        <begin position="245"/>
        <end position="260"/>
    </location>
</feature>
<feature type="disulfide bond" evidence="9">
    <location>
        <begin position="309"/>
        <end position="327"/>
    </location>
</feature>
<feature type="disulfide bond" evidence="9">
    <location>
        <begin position="504"/>
        <end position="519"/>
    </location>
</feature>
<dbReference type="PANTHER" id="PTHR22722:SF14">
    <property type="entry name" value="MEGALIN, ISOFORM A"/>
    <property type="match status" value="1"/>
</dbReference>
<dbReference type="InterPro" id="IPR023415">
    <property type="entry name" value="LDLR_class-A_CS"/>
</dbReference>
<dbReference type="Proteomes" id="UP001487740">
    <property type="component" value="Unassembled WGS sequence"/>
</dbReference>
<evidence type="ECO:0000256" key="1">
    <source>
        <dbReference type="ARBA" id="ARBA00004167"/>
    </source>
</evidence>
<dbReference type="PROSITE" id="PS50068">
    <property type="entry name" value="LDLRA_2"/>
    <property type="match status" value="11"/>
</dbReference>
<dbReference type="CDD" id="cd00112">
    <property type="entry name" value="LDLa"/>
    <property type="match status" value="9"/>
</dbReference>
<feature type="disulfide bond" evidence="9">
    <location>
        <begin position="570"/>
        <end position="588"/>
    </location>
</feature>
<evidence type="ECO:0000256" key="6">
    <source>
        <dbReference type="ARBA" id="ARBA00023157"/>
    </source>
</evidence>
<dbReference type="GO" id="GO:0006898">
    <property type="term" value="P:receptor-mediated endocytosis"/>
    <property type="evidence" value="ECO:0007669"/>
    <property type="project" value="TreeGrafter"/>
</dbReference>
<evidence type="ECO:0000256" key="4">
    <source>
        <dbReference type="ARBA" id="ARBA00022989"/>
    </source>
</evidence>
<feature type="disulfide bond" evidence="9">
    <location>
        <begin position="302"/>
        <end position="314"/>
    </location>
</feature>
<dbReference type="SMART" id="SM00192">
    <property type="entry name" value="LDLa"/>
    <property type="match status" value="14"/>
</dbReference>
<keyword evidence="6 9" id="KW-1015">Disulfide bond</keyword>
<feature type="disulfide bond" evidence="9">
    <location>
        <begin position="582"/>
        <end position="597"/>
    </location>
</feature>
<gene>
    <name evidence="11" type="ORF">O3P69_007363</name>
</gene>
<dbReference type="InterPro" id="IPR036055">
    <property type="entry name" value="LDL_receptor-like_sf"/>
</dbReference>
<feature type="disulfide bond" evidence="9">
    <location>
        <begin position="524"/>
        <end position="536"/>
    </location>
</feature>
<sequence length="743" mass="84142">MSDHMTHPQGYVKEGRNKRNPANMVERYSQYTPAIRRPHSPVLSYLAPTPPHGCEKPSGCVLLLCLVDVYWQPCDAVASSSMVCGSEVMVDKQTVEPLEWWPDEKDPCPPDQWLCRDRKNCIPRNATCSSTTECEDGSDESPRFCGCKEDEFHCGDLCIKCSQRCDKVKHCVHGEDEQDCLTHTCPSNFFQCVSDGVCVPQKAMCNHTSECADSSDEDHCQRFRSCYSSEFQCDNKQCVRPFAVCDDYQDCADNSDEKECQPSDFVTCKSGKKIHKFWWCNNFPDCSENYHDDDTDELNCTCGEEHFRCHNSRCIFKGNVCDSKCDCQGCEDEVDCRHVYVNDSGVTECLKGKSVECNGRCIAKEFICDGIRHCYGEDLTEFGCYDYKNKMFRHPAEAKQKRFSFFQCKDLRSLPSILLCDGQRHCLDGEDEEHCGEEGACGPKQFRCLNGSCIPDKAKCDGIEDCELGFDEMHCKDQTDQAGCTSDEWRCVRIGQCIPRSGRCDSNPDCIDSSDELYCANNTCGEDQWRCFSGHCVSKSVQCDSVFDCKDKSDEKYCDEYKCRPGTMKCKSGQCVATEAWCNGTKECPDGSDEQKCVPRECHSDEFRCANGQCVPLSHRCHVFFDHRDSCLDLSHLINCTEAPCGKGKIKCFRGPCIDEELRCDGRAQCPLTWEDENNCPFRCSGAGDKCGCLDQEVKCFNLSLTEFPTVENNINKYLFAYNRIGETFDQKRIEGHSNVVFL</sequence>
<feature type="disulfide bond" evidence="9">
    <location>
        <begin position="563"/>
        <end position="575"/>
    </location>
</feature>
<reference evidence="11 12" key="1">
    <citation type="submission" date="2023-03" db="EMBL/GenBank/DDBJ databases">
        <title>High-quality genome of Scylla paramamosain provides insights in environmental adaptation.</title>
        <authorList>
            <person name="Zhang L."/>
        </authorList>
    </citation>
    <scope>NUCLEOTIDE SEQUENCE [LARGE SCALE GENOMIC DNA]</scope>
    <source>
        <strain evidence="11">LZ_2023a</strain>
        <tissue evidence="11">Muscle</tissue>
    </source>
</reference>
<feature type="disulfide bond" evidence="9">
    <location>
        <begin position="441"/>
        <end position="453"/>
    </location>
</feature>
<comment type="caution">
    <text evidence="11">The sequence shown here is derived from an EMBL/GenBank/DDBJ whole genome shotgun (WGS) entry which is preliminary data.</text>
</comment>
<keyword evidence="12" id="KW-1185">Reference proteome</keyword>
<feature type="disulfide bond" evidence="9">
    <location>
        <begin position="321"/>
        <end position="336"/>
    </location>
</feature>
<feature type="region of interest" description="Disordered" evidence="10">
    <location>
        <begin position="1"/>
        <end position="23"/>
    </location>
</feature>
<dbReference type="PRINTS" id="PR00261">
    <property type="entry name" value="LDLRECEPTOR"/>
</dbReference>
<name>A0AAW0V418_SCYPA</name>
<feature type="disulfide bond" evidence="9">
    <location>
        <begin position="602"/>
        <end position="614"/>
    </location>
</feature>
<evidence type="ECO:0000256" key="8">
    <source>
        <dbReference type="ARBA" id="ARBA00023180"/>
    </source>
</evidence>
<accession>A0AAW0V418</accession>
<dbReference type="Gene3D" id="4.10.400.10">
    <property type="entry name" value="Low-density Lipoprotein Receptor"/>
    <property type="match status" value="12"/>
</dbReference>
<dbReference type="InterPro" id="IPR051221">
    <property type="entry name" value="LDLR-related"/>
</dbReference>
<feature type="disulfide bond" evidence="9">
    <location>
        <begin position="226"/>
        <end position="238"/>
    </location>
</feature>
<proteinExistence type="predicted"/>
<organism evidence="11 12">
    <name type="scientific">Scylla paramamosain</name>
    <name type="common">Mud crab</name>
    <dbReference type="NCBI Taxonomy" id="85552"/>
    <lineage>
        <taxon>Eukaryota</taxon>
        <taxon>Metazoa</taxon>
        <taxon>Ecdysozoa</taxon>
        <taxon>Arthropoda</taxon>
        <taxon>Crustacea</taxon>
        <taxon>Multicrustacea</taxon>
        <taxon>Malacostraca</taxon>
        <taxon>Eumalacostraca</taxon>
        <taxon>Eucarida</taxon>
        <taxon>Decapoda</taxon>
        <taxon>Pleocyemata</taxon>
        <taxon>Brachyura</taxon>
        <taxon>Eubrachyura</taxon>
        <taxon>Portunoidea</taxon>
        <taxon>Portunidae</taxon>
        <taxon>Portuninae</taxon>
        <taxon>Scylla</taxon>
    </lineage>
</organism>
<feature type="disulfide bond" evidence="9">
    <location>
        <begin position="420"/>
        <end position="435"/>
    </location>
</feature>
<evidence type="ECO:0000256" key="3">
    <source>
        <dbReference type="ARBA" id="ARBA00022737"/>
    </source>
</evidence>
<dbReference type="InterPro" id="IPR002172">
    <property type="entry name" value="LDrepeatLR_classA_rpt"/>
</dbReference>
<keyword evidence="4" id="KW-1133">Transmembrane helix</keyword>
<feature type="disulfide bond" evidence="9">
    <location>
        <begin position="531"/>
        <end position="549"/>
    </location>
</feature>